<evidence type="ECO:0000313" key="2">
    <source>
        <dbReference type="Proteomes" id="UP000241647"/>
    </source>
</evidence>
<protein>
    <submittedName>
        <fullName evidence="1">Uncharacterized protein</fullName>
    </submittedName>
</protein>
<dbReference type="EMBL" id="PYHS01000021">
    <property type="protein sequence ID" value="PSR58696.1"/>
    <property type="molecule type" value="Genomic_DNA"/>
</dbReference>
<proteinExistence type="predicted"/>
<accession>A0A2T2YT83</accession>
<comment type="caution">
    <text evidence="1">The sequence shown here is derived from an EMBL/GenBank/DDBJ whole genome shotgun (WGS) entry which is preliminary data.</text>
</comment>
<reference evidence="1 2" key="1">
    <citation type="submission" date="2018-02" db="EMBL/GenBank/DDBJ databases">
        <title>8 Nocardia nova and 1 Nocardia cyriacigeorgica strain used for evolution to TMP-SMX.</title>
        <authorList>
            <person name="Mehta H."/>
            <person name="Weng J."/>
            <person name="Shamoo Y."/>
        </authorList>
    </citation>
    <scope>NUCLEOTIDE SEQUENCE [LARGE SCALE GENOMIC DNA]</scope>
    <source>
        <strain evidence="1 2">ATCC 33727</strain>
    </source>
</reference>
<organism evidence="1 2">
    <name type="scientific">Nocardia nova</name>
    <dbReference type="NCBI Taxonomy" id="37330"/>
    <lineage>
        <taxon>Bacteria</taxon>
        <taxon>Bacillati</taxon>
        <taxon>Actinomycetota</taxon>
        <taxon>Actinomycetes</taxon>
        <taxon>Mycobacteriales</taxon>
        <taxon>Nocardiaceae</taxon>
        <taxon>Nocardia</taxon>
    </lineage>
</organism>
<dbReference type="Proteomes" id="UP000241647">
    <property type="component" value="Unassembled WGS sequence"/>
</dbReference>
<gene>
    <name evidence="1" type="ORF">C8259_29595</name>
</gene>
<evidence type="ECO:0000313" key="1">
    <source>
        <dbReference type="EMBL" id="PSR58696.1"/>
    </source>
</evidence>
<sequence>MQINVKAALAEIGWNEKSIDLLVDIGLSDENRWVQSFHSYGKRDSGDGEWVIHFYITVDWDEHGRMVVDFPDVGTPDHWKQGVNPGLRSAAREFAQLLEDEQLAHEMQVDLADWVQDDHSLRKQVEAALHLSRAKRLEPAGEVETTGVDMVGDLSELTFAIEMAYDEDDC</sequence>
<dbReference type="AlphaFoldDB" id="A0A2T2YT83"/>
<name>A0A2T2YT83_9NOCA</name>